<organism evidence="8 9">
    <name type="scientific">Bosea lupini</name>
    <dbReference type="NCBI Taxonomy" id="1036779"/>
    <lineage>
        <taxon>Bacteria</taxon>
        <taxon>Pseudomonadati</taxon>
        <taxon>Pseudomonadota</taxon>
        <taxon>Alphaproteobacteria</taxon>
        <taxon>Hyphomicrobiales</taxon>
        <taxon>Boseaceae</taxon>
        <taxon>Bosea</taxon>
    </lineage>
</organism>
<name>A0A1H7ZL09_9HYPH</name>
<feature type="transmembrane region" description="Helical" evidence="7">
    <location>
        <begin position="53"/>
        <end position="75"/>
    </location>
</feature>
<protein>
    <submittedName>
        <fullName evidence="8">Type III secretion protein S</fullName>
    </submittedName>
</protein>
<evidence type="ECO:0000256" key="6">
    <source>
        <dbReference type="ARBA" id="ARBA00023136"/>
    </source>
</evidence>
<evidence type="ECO:0000313" key="9">
    <source>
        <dbReference type="Proteomes" id="UP000199664"/>
    </source>
</evidence>
<dbReference type="Pfam" id="PF01313">
    <property type="entry name" value="Bac_export_3"/>
    <property type="match status" value="1"/>
</dbReference>
<evidence type="ECO:0000256" key="7">
    <source>
        <dbReference type="SAM" id="Phobius"/>
    </source>
</evidence>
<evidence type="ECO:0000256" key="4">
    <source>
        <dbReference type="ARBA" id="ARBA00022692"/>
    </source>
</evidence>
<dbReference type="InterPro" id="IPR002191">
    <property type="entry name" value="Bac_export_3"/>
</dbReference>
<evidence type="ECO:0000256" key="2">
    <source>
        <dbReference type="ARBA" id="ARBA00006156"/>
    </source>
</evidence>
<keyword evidence="4 7" id="KW-0812">Transmembrane</keyword>
<evidence type="ECO:0000313" key="8">
    <source>
        <dbReference type="EMBL" id="SEM59080.1"/>
    </source>
</evidence>
<dbReference type="OrthoDB" id="9806440at2"/>
<dbReference type="GO" id="GO:0005886">
    <property type="term" value="C:plasma membrane"/>
    <property type="evidence" value="ECO:0007669"/>
    <property type="project" value="UniProtKB-SubCell"/>
</dbReference>
<gene>
    <name evidence="8" type="ORF">SAMN04515666_11516</name>
</gene>
<dbReference type="PRINTS" id="PR00952">
    <property type="entry name" value="TYPE3IMQPROT"/>
</dbReference>
<evidence type="ECO:0000256" key="5">
    <source>
        <dbReference type="ARBA" id="ARBA00022989"/>
    </source>
</evidence>
<evidence type="ECO:0000256" key="1">
    <source>
        <dbReference type="ARBA" id="ARBA00004651"/>
    </source>
</evidence>
<keyword evidence="5 7" id="KW-1133">Transmembrane helix</keyword>
<dbReference type="PANTHER" id="PTHR34040:SF7">
    <property type="entry name" value="SURFACE PRESENTATION OF ANTIGENS PROTEIN SPAQ"/>
    <property type="match status" value="1"/>
</dbReference>
<dbReference type="RefSeq" id="WP_091842595.1">
    <property type="nucleotide sequence ID" value="NZ_FOAN01000015.1"/>
</dbReference>
<dbReference type="GO" id="GO:0009306">
    <property type="term" value="P:protein secretion"/>
    <property type="evidence" value="ECO:0007669"/>
    <property type="project" value="InterPro"/>
</dbReference>
<reference evidence="9" key="1">
    <citation type="submission" date="2016-10" db="EMBL/GenBank/DDBJ databases">
        <authorList>
            <person name="Varghese N."/>
            <person name="Submissions S."/>
        </authorList>
    </citation>
    <scope>NUCLEOTIDE SEQUENCE [LARGE SCALE GENOMIC DNA]</scope>
    <source>
        <strain evidence="9">LMG 26383,CCUG 61248,R- 45681</strain>
    </source>
</reference>
<feature type="transmembrane region" description="Helical" evidence="7">
    <location>
        <begin position="12"/>
        <end position="41"/>
    </location>
</feature>
<keyword evidence="9" id="KW-1185">Reference proteome</keyword>
<dbReference type="PANTHER" id="PTHR34040">
    <property type="entry name" value="FLAGELLAR BIOSYNTHETIC PROTEIN FLIQ"/>
    <property type="match status" value="1"/>
</dbReference>
<comment type="subcellular location">
    <subcellularLocation>
        <location evidence="1">Cell membrane</location>
        <topology evidence="1">Multi-pass membrane protein</topology>
    </subcellularLocation>
</comment>
<evidence type="ECO:0000256" key="3">
    <source>
        <dbReference type="ARBA" id="ARBA00022475"/>
    </source>
</evidence>
<dbReference type="STRING" id="1036779.SAMN04515666_11516"/>
<keyword evidence="3" id="KW-1003">Cell membrane</keyword>
<dbReference type="Proteomes" id="UP000199664">
    <property type="component" value="Unassembled WGS sequence"/>
</dbReference>
<sequence>MTNEVILTKINAALMTVLTVSGPALLAAVLIGFGVGLLQALTQIQDQSLPQAIKLIVVLLLLLLLIGPLLSLQVYEQAVSLFEDFPALTR</sequence>
<dbReference type="AlphaFoldDB" id="A0A1H7ZL09"/>
<accession>A0A1H7ZL09</accession>
<keyword evidence="6 7" id="KW-0472">Membrane</keyword>
<comment type="similarity">
    <text evidence="2">Belongs to the FliQ/MopD/SpaQ family.</text>
</comment>
<dbReference type="EMBL" id="FOAN01000015">
    <property type="protein sequence ID" value="SEM59080.1"/>
    <property type="molecule type" value="Genomic_DNA"/>
</dbReference>
<proteinExistence type="inferred from homology"/>